<dbReference type="NCBIfam" id="TIGR02937">
    <property type="entry name" value="sigma70-ECF"/>
    <property type="match status" value="1"/>
</dbReference>
<dbReference type="Proteomes" id="UP000255295">
    <property type="component" value="Unassembled WGS sequence"/>
</dbReference>
<evidence type="ECO:0000259" key="7">
    <source>
        <dbReference type="Pfam" id="PF08281"/>
    </source>
</evidence>
<proteinExistence type="inferred from homology"/>
<keyword evidence="6" id="KW-0175">Coiled coil</keyword>
<dbReference type="GO" id="GO:0006352">
    <property type="term" value="P:DNA-templated transcription initiation"/>
    <property type="evidence" value="ECO:0007669"/>
    <property type="project" value="InterPro"/>
</dbReference>
<dbReference type="Gene3D" id="1.10.10.10">
    <property type="entry name" value="Winged helix-like DNA-binding domain superfamily/Winged helix DNA-binding domain"/>
    <property type="match status" value="1"/>
</dbReference>
<dbReference type="Proteomes" id="UP000238825">
    <property type="component" value="Chromosome"/>
</dbReference>
<feature type="domain" description="RNA polymerase sigma factor 70 region 4 type 2" evidence="7">
    <location>
        <begin position="134"/>
        <end position="171"/>
    </location>
</feature>
<dbReference type="PANTHER" id="PTHR43133:SF8">
    <property type="entry name" value="RNA POLYMERASE SIGMA FACTOR HI_1459-RELATED"/>
    <property type="match status" value="1"/>
</dbReference>
<evidence type="ECO:0000313" key="11">
    <source>
        <dbReference type="Proteomes" id="UP000255295"/>
    </source>
</evidence>
<keyword evidence="2" id="KW-0805">Transcription regulation</keyword>
<reference evidence="9 11" key="2">
    <citation type="submission" date="2018-06" db="EMBL/GenBank/DDBJ databases">
        <authorList>
            <consortium name="Pathogen Informatics"/>
            <person name="Doyle S."/>
        </authorList>
    </citation>
    <scope>NUCLEOTIDE SEQUENCE [LARGE SCALE GENOMIC DNA]</scope>
    <source>
        <strain evidence="9 11">NCTC10338</strain>
    </source>
</reference>
<name>A0A2S0K1C5_LYSSH</name>
<evidence type="ECO:0000313" key="8">
    <source>
        <dbReference type="EMBL" id="AVK97108.1"/>
    </source>
</evidence>
<keyword evidence="3" id="KW-0731">Sigma factor</keyword>
<dbReference type="EMBL" id="UFSZ01000001">
    <property type="protein sequence ID" value="SUV17027.1"/>
    <property type="molecule type" value="Genomic_DNA"/>
</dbReference>
<dbReference type="InterPro" id="IPR013324">
    <property type="entry name" value="RNA_pol_sigma_r3/r4-like"/>
</dbReference>
<feature type="coiled-coil region" evidence="6">
    <location>
        <begin position="92"/>
        <end position="126"/>
    </location>
</feature>
<dbReference type="GO" id="GO:0003677">
    <property type="term" value="F:DNA binding"/>
    <property type="evidence" value="ECO:0007669"/>
    <property type="project" value="UniProtKB-KW"/>
</dbReference>
<accession>A0A2S0K1C5</accession>
<dbReference type="AlphaFoldDB" id="A0A2S0K1C5"/>
<dbReference type="SUPFAM" id="SSF88946">
    <property type="entry name" value="Sigma2 domain of RNA polymerase sigma factors"/>
    <property type="match status" value="1"/>
</dbReference>
<organism evidence="8 10">
    <name type="scientific">Lysinibacillus sphaericus</name>
    <name type="common">Bacillus sphaericus</name>
    <dbReference type="NCBI Taxonomy" id="1421"/>
    <lineage>
        <taxon>Bacteria</taxon>
        <taxon>Bacillati</taxon>
        <taxon>Bacillota</taxon>
        <taxon>Bacilli</taxon>
        <taxon>Bacillales</taxon>
        <taxon>Bacillaceae</taxon>
        <taxon>Lysinibacillus</taxon>
    </lineage>
</organism>
<keyword evidence="5" id="KW-0804">Transcription</keyword>
<dbReference type="SUPFAM" id="SSF88659">
    <property type="entry name" value="Sigma3 and sigma4 domains of RNA polymerase sigma factors"/>
    <property type="match status" value="1"/>
</dbReference>
<dbReference type="RefSeq" id="WP_024361871.1">
    <property type="nucleotide sequence ID" value="NZ_BJNS01000037.1"/>
</dbReference>
<evidence type="ECO:0000256" key="5">
    <source>
        <dbReference type="ARBA" id="ARBA00023163"/>
    </source>
</evidence>
<evidence type="ECO:0000256" key="3">
    <source>
        <dbReference type="ARBA" id="ARBA00023082"/>
    </source>
</evidence>
<reference evidence="8 10" key="1">
    <citation type="submission" date="2017-03" db="EMBL/GenBank/DDBJ databases">
        <title>The whole genome sequencing and assembly of Lysinibacillus sphaericus DSM 28T strain.</title>
        <authorList>
            <person name="Lee Y.-J."/>
            <person name="Yi H."/>
            <person name="Bahn Y.-S."/>
            <person name="Kim J.F."/>
            <person name="Lee D.-W."/>
        </authorList>
    </citation>
    <scope>NUCLEOTIDE SEQUENCE [LARGE SCALE GENOMIC DNA]</scope>
    <source>
        <strain evidence="8 10">DSM 28</strain>
    </source>
</reference>
<dbReference type="EMBL" id="CP019980">
    <property type="protein sequence ID" value="AVK97108.1"/>
    <property type="molecule type" value="Genomic_DNA"/>
</dbReference>
<evidence type="ECO:0000313" key="9">
    <source>
        <dbReference type="EMBL" id="SUV17027.1"/>
    </source>
</evidence>
<evidence type="ECO:0000256" key="1">
    <source>
        <dbReference type="ARBA" id="ARBA00010641"/>
    </source>
</evidence>
<evidence type="ECO:0000313" key="10">
    <source>
        <dbReference type="Proteomes" id="UP000238825"/>
    </source>
</evidence>
<evidence type="ECO:0000256" key="6">
    <source>
        <dbReference type="SAM" id="Coils"/>
    </source>
</evidence>
<dbReference type="Gene3D" id="1.10.1740.10">
    <property type="match status" value="1"/>
</dbReference>
<gene>
    <name evidence="8" type="ORF">LS41612_12970</name>
    <name evidence="9" type="ORF">NCTC10338_02114</name>
</gene>
<dbReference type="InterPro" id="IPR013325">
    <property type="entry name" value="RNA_pol_sigma_r2"/>
</dbReference>
<protein>
    <submittedName>
        <fullName evidence="9">RNA polymerase sigma factor</fullName>
    </submittedName>
</protein>
<dbReference type="Pfam" id="PF08281">
    <property type="entry name" value="Sigma70_r4_2"/>
    <property type="match status" value="1"/>
</dbReference>
<evidence type="ECO:0000256" key="2">
    <source>
        <dbReference type="ARBA" id="ARBA00023015"/>
    </source>
</evidence>
<sequence length="184" mass="22128">MNTQRIEEKFNEIYDKTYHQCVVYVISKCNHTSVIPDIIQETYIALYRILKDKGIDYLKNPEAYVIRIAKSKIYQHYSLKEKVKRIIPLFDINKEDEEYNHADTDIEQYENEIEMAIENKELLSDIWSFLQTKPQKVQKVFYLFYYAELSIPEIAKLLHLNQSTIKNYIYRTTHEIRKKFGKDG</sequence>
<dbReference type="PANTHER" id="PTHR43133">
    <property type="entry name" value="RNA POLYMERASE ECF-TYPE SIGMA FACTO"/>
    <property type="match status" value="1"/>
</dbReference>
<keyword evidence="4" id="KW-0238">DNA-binding</keyword>
<evidence type="ECO:0000256" key="4">
    <source>
        <dbReference type="ARBA" id="ARBA00023125"/>
    </source>
</evidence>
<dbReference type="GO" id="GO:0016987">
    <property type="term" value="F:sigma factor activity"/>
    <property type="evidence" value="ECO:0007669"/>
    <property type="project" value="UniProtKB-KW"/>
</dbReference>
<dbReference type="InterPro" id="IPR036388">
    <property type="entry name" value="WH-like_DNA-bd_sf"/>
</dbReference>
<dbReference type="InterPro" id="IPR013249">
    <property type="entry name" value="RNA_pol_sigma70_r4_t2"/>
</dbReference>
<dbReference type="InterPro" id="IPR039425">
    <property type="entry name" value="RNA_pol_sigma-70-like"/>
</dbReference>
<dbReference type="GeneID" id="48277108"/>
<comment type="similarity">
    <text evidence="1">Belongs to the sigma-70 factor family. ECF subfamily.</text>
</comment>
<dbReference type="InterPro" id="IPR014284">
    <property type="entry name" value="RNA_pol_sigma-70_dom"/>
</dbReference>